<organism evidence="2 3">
    <name type="scientific">Thalictrum thalictroides</name>
    <name type="common">Rue-anemone</name>
    <name type="synonym">Anemone thalictroides</name>
    <dbReference type="NCBI Taxonomy" id="46969"/>
    <lineage>
        <taxon>Eukaryota</taxon>
        <taxon>Viridiplantae</taxon>
        <taxon>Streptophyta</taxon>
        <taxon>Embryophyta</taxon>
        <taxon>Tracheophyta</taxon>
        <taxon>Spermatophyta</taxon>
        <taxon>Magnoliopsida</taxon>
        <taxon>Ranunculales</taxon>
        <taxon>Ranunculaceae</taxon>
        <taxon>Thalictroideae</taxon>
        <taxon>Thalictrum</taxon>
    </lineage>
</organism>
<sequence>MSLVYKAILAYSSFLLLAKLLICRHSGMGGSISRPTSDQDLGEVFDRLYSGARNSISGYCPSQTDDRINTLPGS</sequence>
<accession>A0A7J6VCC4</accession>
<reference evidence="2 3" key="1">
    <citation type="submission" date="2020-06" db="EMBL/GenBank/DDBJ databases">
        <title>Transcriptomic and genomic resources for Thalictrum thalictroides and T. hernandezii: Facilitating candidate gene discovery in an emerging model plant lineage.</title>
        <authorList>
            <person name="Arias T."/>
            <person name="Riano-Pachon D.M."/>
            <person name="Di Stilio V.S."/>
        </authorList>
    </citation>
    <scope>NUCLEOTIDE SEQUENCE [LARGE SCALE GENOMIC DNA]</scope>
    <source>
        <strain evidence="3">cv. WT478/WT964</strain>
        <tissue evidence="2">Leaves</tissue>
    </source>
</reference>
<keyword evidence="3" id="KW-1185">Reference proteome</keyword>
<dbReference type="EMBL" id="JABWDY010034989">
    <property type="protein sequence ID" value="KAF5182268.1"/>
    <property type="molecule type" value="Genomic_DNA"/>
</dbReference>
<gene>
    <name evidence="2" type="ORF">FRX31_028146</name>
</gene>
<protein>
    <submittedName>
        <fullName evidence="2">Uncharacterized protein</fullName>
    </submittedName>
</protein>
<evidence type="ECO:0000313" key="3">
    <source>
        <dbReference type="Proteomes" id="UP000554482"/>
    </source>
</evidence>
<feature type="chain" id="PRO_5029450184" evidence="1">
    <location>
        <begin position="30"/>
        <end position="74"/>
    </location>
</feature>
<dbReference type="AlphaFoldDB" id="A0A7J6VCC4"/>
<dbReference type="Proteomes" id="UP000554482">
    <property type="component" value="Unassembled WGS sequence"/>
</dbReference>
<evidence type="ECO:0000256" key="1">
    <source>
        <dbReference type="SAM" id="SignalP"/>
    </source>
</evidence>
<evidence type="ECO:0000313" key="2">
    <source>
        <dbReference type="EMBL" id="KAF5182268.1"/>
    </source>
</evidence>
<name>A0A7J6VCC4_THATH</name>
<proteinExistence type="predicted"/>
<feature type="signal peptide" evidence="1">
    <location>
        <begin position="1"/>
        <end position="29"/>
    </location>
</feature>
<comment type="caution">
    <text evidence="2">The sequence shown here is derived from an EMBL/GenBank/DDBJ whole genome shotgun (WGS) entry which is preliminary data.</text>
</comment>
<keyword evidence="1" id="KW-0732">Signal</keyword>